<dbReference type="PANTHER" id="PTHR36793:SF1">
    <property type="entry name" value="RIBOSOMAL RNA SMALL SUBUNIT METHYLTRANSFERASE J"/>
    <property type="match status" value="1"/>
</dbReference>
<feature type="region of interest" description="Disordered" evidence="1">
    <location>
        <begin position="1"/>
        <end position="114"/>
    </location>
</feature>
<protein>
    <recommendedName>
        <fullName evidence="2">Armadillo-like repeats domain-containing protein</fullName>
    </recommendedName>
</protein>
<gene>
    <name evidence="3" type="ORF">QBZ16_002471</name>
</gene>
<feature type="compositionally biased region" description="Acidic residues" evidence="1">
    <location>
        <begin position="61"/>
        <end position="70"/>
    </location>
</feature>
<dbReference type="Pfam" id="PF22915">
    <property type="entry name" value="ARMH5"/>
    <property type="match status" value="1"/>
</dbReference>
<evidence type="ECO:0000256" key="1">
    <source>
        <dbReference type="SAM" id="MobiDB-lite"/>
    </source>
</evidence>
<feature type="compositionally biased region" description="Basic and acidic residues" evidence="1">
    <location>
        <begin position="329"/>
        <end position="340"/>
    </location>
</feature>
<dbReference type="InterPro" id="IPR055241">
    <property type="entry name" value="Armadillo_rpt_dom"/>
</dbReference>
<reference evidence="3" key="1">
    <citation type="submission" date="2021-01" db="EMBL/GenBank/DDBJ databases">
        <authorList>
            <person name="Eckstrom K.M.E."/>
        </authorList>
    </citation>
    <scope>NUCLEOTIDE SEQUENCE</scope>
    <source>
        <strain evidence="3">UVCC 0001</strain>
    </source>
</reference>
<dbReference type="EMBL" id="JASFZW010000002">
    <property type="protein sequence ID" value="KAK2080075.1"/>
    <property type="molecule type" value="Genomic_DNA"/>
</dbReference>
<dbReference type="AlphaFoldDB" id="A0AAD9INF7"/>
<feature type="compositionally biased region" description="Acidic residues" evidence="1">
    <location>
        <begin position="341"/>
        <end position="350"/>
    </location>
</feature>
<feature type="compositionally biased region" description="Basic and acidic residues" evidence="1">
    <location>
        <begin position="1"/>
        <end position="14"/>
    </location>
</feature>
<dbReference type="PANTHER" id="PTHR36793">
    <property type="entry name" value="RIBOSOMAL RNA SMALL SUBUNIT METHYLTRANSFERASE J"/>
    <property type="match status" value="1"/>
</dbReference>
<feature type="domain" description="Armadillo-like repeats" evidence="2">
    <location>
        <begin position="194"/>
        <end position="275"/>
    </location>
</feature>
<accession>A0AAD9INF7</accession>
<keyword evidence="4" id="KW-1185">Reference proteome</keyword>
<feature type="compositionally biased region" description="Acidic residues" evidence="1">
    <location>
        <begin position="26"/>
        <end position="37"/>
    </location>
</feature>
<dbReference type="Proteomes" id="UP001255856">
    <property type="component" value="Unassembled WGS sequence"/>
</dbReference>
<dbReference type="GO" id="GO:0009535">
    <property type="term" value="C:chloroplast thylakoid membrane"/>
    <property type="evidence" value="ECO:0007669"/>
    <property type="project" value="TreeGrafter"/>
</dbReference>
<dbReference type="GO" id="GO:0009941">
    <property type="term" value="C:chloroplast envelope"/>
    <property type="evidence" value="ECO:0007669"/>
    <property type="project" value="TreeGrafter"/>
</dbReference>
<organism evidence="3 4">
    <name type="scientific">Prototheca wickerhamii</name>
    <dbReference type="NCBI Taxonomy" id="3111"/>
    <lineage>
        <taxon>Eukaryota</taxon>
        <taxon>Viridiplantae</taxon>
        <taxon>Chlorophyta</taxon>
        <taxon>core chlorophytes</taxon>
        <taxon>Trebouxiophyceae</taxon>
        <taxon>Chlorellales</taxon>
        <taxon>Chlorellaceae</taxon>
        <taxon>Prototheca</taxon>
    </lineage>
</organism>
<proteinExistence type="predicted"/>
<feature type="region of interest" description="Disordered" evidence="1">
    <location>
        <begin position="329"/>
        <end position="350"/>
    </location>
</feature>
<evidence type="ECO:0000313" key="3">
    <source>
        <dbReference type="EMBL" id="KAK2080075.1"/>
    </source>
</evidence>
<evidence type="ECO:0000259" key="2">
    <source>
        <dbReference type="Pfam" id="PF22915"/>
    </source>
</evidence>
<name>A0AAD9INF7_PROWI</name>
<sequence>MLARLEQRGEDKVSLHVPPRSFRAEEVEEAEDEDGEPLEVVSIEEALQGDDVEDVLARASEEDEEDEEGAFEERAQPSQGLAQERSRAGEGAGKQALVRSQAGPTLSAAPAAPRSSWLPTQPVLHYGAVGLGGFVAINAALILFRVGRKLSSPQHRRQRTVNKNQLVVTTLAQFLPGNRAGLSGGMLKSLRFRTGFNNVDIFRKFLWFVLRERPFDREAVDDLLALKEALQLTGAEVAAALRERAQRIYDKYGNIMLDTAGMTAAGIERKTSSRQEGGWGGLQYLAQCEDLLSSEDAREVDLRRIFGATEEDAARLRIVSLEQIDLDKLMEGPAAEKNEPSDQEGSADEA</sequence>
<evidence type="ECO:0000313" key="4">
    <source>
        <dbReference type="Proteomes" id="UP001255856"/>
    </source>
</evidence>
<comment type="caution">
    <text evidence="3">The sequence shown here is derived from an EMBL/GenBank/DDBJ whole genome shotgun (WGS) entry which is preliminary data.</text>
</comment>